<organism evidence="5 6">
    <name type="scientific">Sphingomonas lycopersici</name>
    <dbReference type="NCBI Taxonomy" id="2951807"/>
    <lineage>
        <taxon>Bacteria</taxon>
        <taxon>Pseudomonadati</taxon>
        <taxon>Pseudomonadota</taxon>
        <taxon>Alphaproteobacteria</taxon>
        <taxon>Sphingomonadales</taxon>
        <taxon>Sphingomonadaceae</taxon>
        <taxon>Sphingomonas</taxon>
    </lineage>
</organism>
<dbReference type="PANTHER" id="PTHR30146:SF153">
    <property type="entry name" value="LACTOSE OPERON REPRESSOR"/>
    <property type="match status" value="1"/>
</dbReference>
<keyword evidence="1" id="KW-0805">Transcription regulation</keyword>
<dbReference type="GO" id="GO:0003700">
    <property type="term" value="F:DNA-binding transcription factor activity"/>
    <property type="evidence" value="ECO:0007669"/>
    <property type="project" value="TreeGrafter"/>
</dbReference>
<dbReference type="SUPFAM" id="SSF47413">
    <property type="entry name" value="lambda repressor-like DNA-binding domains"/>
    <property type="match status" value="1"/>
</dbReference>
<sequence length="342" mass="36993">MKNEDARRAATLADVAERAGVSAKTVSRVVNEHPSVRDTTRERVKAVIAETGFQLNLAARSLAASQSYLIGTFVADTASLYYSELARGAARACRALGYHLVTEEFDQRNPVAADHYERTLRQTRCDGMILPPPLCDDLALLDALERDGVRYVRISPMLDPDRSVAVFAHDADGVSQLARHLWEKGHRRFGVINGPSNFASSATRRDALIAAVCALGGSASDVTASKMLWDGTFPATGYRTAAQLLKDAPDISAIFTFNDELALGVLGYAHENGLRVPKDLAVAGFDDSDASSFAWPSLTTVSQPIVDMAVRAVQALVRDSPHARRRIECPVRLVIRASTGGE</sequence>
<dbReference type="Gene3D" id="1.10.260.40">
    <property type="entry name" value="lambda repressor-like DNA-binding domains"/>
    <property type="match status" value="1"/>
</dbReference>
<dbReference type="InterPro" id="IPR000843">
    <property type="entry name" value="HTH_LacI"/>
</dbReference>
<dbReference type="InterPro" id="IPR046335">
    <property type="entry name" value="LacI/GalR-like_sensor"/>
</dbReference>
<dbReference type="EMBL" id="JANFAV010000018">
    <property type="protein sequence ID" value="MCW6537097.1"/>
    <property type="molecule type" value="Genomic_DNA"/>
</dbReference>
<dbReference type="Proteomes" id="UP001165565">
    <property type="component" value="Unassembled WGS sequence"/>
</dbReference>
<dbReference type="Gene3D" id="3.40.50.2300">
    <property type="match status" value="2"/>
</dbReference>
<evidence type="ECO:0000313" key="6">
    <source>
        <dbReference type="Proteomes" id="UP001165565"/>
    </source>
</evidence>
<name>A0AA41ZAT4_9SPHN</name>
<reference evidence="5" key="1">
    <citation type="submission" date="2022-06" db="EMBL/GenBank/DDBJ databases">
        <title>Sphingomonas sp. nov. isolated from rhizosphere soil of tomato.</title>
        <authorList>
            <person name="Dong H."/>
            <person name="Gao R."/>
        </authorList>
    </citation>
    <scope>NUCLEOTIDE SEQUENCE</scope>
    <source>
        <strain evidence="5">MMSM24</strain>
    </source>
</reference>
<keyword evidence="6" id="KW-1185">Reference proteome</keyword>
<evidence type="ECO:0000259" key="4">
    <source>
        <dbReference type="PROSITE" id="PS50932"/>
    </source>
</evidence>
<dbReference type="SUPFAM" id="SSF53822">
    <property type="entry name" value="Periplasmic binding protein-like I"/>
    <property type="match status" value="1"/>
</dbReference>
<dbReference type="Pfam" id="PF13377">
    <property type="entry name" value="Peripla_BP_3"/>
    <property type="match status" value="1"/>
</dbReference>
<feature type="domain" description="HTH lacI-type" evidence="4">
    <location>
        <begin position="10"/>
        <end position="64"/>
    </location>
</feature>
<keyword evidence="3" id="KW-0804">Transcription</keyword>
<proteinExistence type="predicted"/>
<evidence type="ECO:0000256" key="3">
    <source>
        <dbReference type="ARBA" id="ARBA00023163"/>
    </source>
</evidence>
<dbReference type="InterPro" id="IPR028082">
    <property type="entry name" value="Peripla_BP_I"/>
</dbReference>
<dbReference type="CDD" id="cd01392">
    <property type="entry name" value="HTH_LacI"/>
    <property type="match status" value="1"/>
</dbReference>
<evidence type="ECO:0000256" key="2">
    <source>
        <dbReference type="ARBA" id="ARBA00023125"/>
    </source>
</evidence>
<evidence type="ECO:0000256" key="1">
    <source>
        <dbReference type="ARBA" id="ARBA00023015"/>
    </source>
</evidence>
<dbReference type="PROSITE" id="PS00356">
    <property type="entry name" value="HTH_LACI_1"/>
    <property type="match status" value="1"/>
</dbReference>
<protein>
    <submittedName>
        <fullName evidence="5">LacI family transcriptional regulator</fullName>
    </submittedName>
</protein>
<evidence type="ECO:0000313" key="5">
    <source>
        <dbReference type="EMBL" id="MCW6537097.1"/>
    </source>
</evidence>
<gene>
    <name evidence="5" type="ORF">NEE01_20145</name>
</gene>
<keyword evidence="2" id="KW-0238">DNA-binding</keyword>
<dbReference type="RefSeq" id="WP_265270984.1">
    <property type="nucleotide sequence ID" value="NZ_JANFAV010000018.1"/>
</dbReference>
<dbReference type="InterPro" id="IPR010982">
    <property type="entry name" value="Lambda_DNA-bd_dom_sf"/>
</dbReference>
<dbReference type="PANTHER" id="PTHR30146">
    <property type="entry name" value="LACI-RELATED TRANSCRIPTIONAL REPRESSOR"/>
    <property type="match status" value="1"/>
</dbReference>
<accession>A0AA41ZAT4</accession>
<dbReference type="PROSITE" id="PS50932">
    <property type="entry name" value="HTH_LACI_2"/>
    <property type="match status" value="1"/>
</dbReference>
<dbReference type="Pfam" id="PF00356">
    <property type="entry name" value="LacI"/>
    <property type="match status" value="1"/>
</dbReference>
<dbReference type="SMART" id="SM00354">
    <property type="entry name" value="HTH_LACI"/>
    <property type="match status" value="1"/>
</dbReference>
<dbReference type="PRINTS" id="PR00036">
    <property type="entry name" value="HTHLACI"/>
</dbReference>
<comment type="caution">
    <text evidence="5">The sequence shown here is derived from an EMBL/GenBank/DDBJ whole genome shotgun (WGS) entry which is preliminary data.</text>
</comment>
<dbReference type="GO" id="GO:0000976">
    <property type="term" value="F:transcription cis-regulatory region binding"/>
    <property type="evidence" value="ECO:0007669"/>
    <property type="project" value="TreeGrafter"/>
</dbReference>
<dbReference type="AlphaFoldDB" id="A0AA41ZAT4"/>